<evidence type="ECO:0000313" key="13">
    <source>
        <dbReference type="EMBL" id="KAA0061008.1"/>
    </source>
</evidence>
<evidence type="ECO:0000256" key="5">
    <source>
        <dbReference type="ARBA" id="ARBA00022912"/>
    </source>
</evidence>
<dbReference type="PANTHER" id="PTHR48225">
    <property type="entry name" value="HORMA DOMAIN-CONTAINING PROTEIN 1"/>
    <property type="match status" value="1"/>
</dbReference>
<dbReference type="PROSITE" id="PS50969">
    <property type="entry name" value="FCP1"/>
    <property type="match status" value="1"/>
</dbReference>
<feature type="region of interest" description="Disordered" evidence="10">
    <location>
        <begin position="660"/>
        <end position="719"/>
    </location>
</feature>
<dbReference type="GO" id="GO:0004721">
    <property type="term" value="F:phosphoprotein phosphatase activity"/>
    <property type="evidence" value="ECO:0007669"/>
    <property type="project" value="UniProtKB-KW"/>
</dbReference>
<evidence type="ECO:0000256" key="4">
    <source>
        <dbReference type="ARBA" id="ARBA00022801"/>
    </source>
</evidence>
<evidence type="ECO:0000256" key="7">
    <source>
        <dbReference type="ARBA" id="ARBA00023254"/>
    </source>
</evidence>
<name>A0A5A7V0D0_CUCMM</name>
<evidence type="ECO:0000256" key="1">
    <source>
        <dbReference type="ARBA" id="ARBA00004123"/>
    </source>
</evidence>
<dbReference type="Gene3D" id="3.30.900.10">
    <property type="entry name" value="HORMA domain"/>
    <property type="match status" value="1"/>
</dbReference>
<keyword evidence="7" id="KW-0469">Meiosis</keyword>
<evidence type="ECO:0000313" key="14">
    <source>
        <dbReference type="Proteomes" id="UP000321393"/>
    </source>
</evidence>
<dbReference type="EMBL" id="SSTE01005103">
    <property type="protein sequence ID" value="KAA0061008.1"/>
    <property type="molecule type" value="Genomic_DNA"/>
</dbReference>
<dbReference type="Gene3D" id="3.40.50.1000">
    <property type="entry name" value="HAD superfamily/HAD-like"/>
    <property type="match status" value="1"/>
</dbReference>
<organism evidence="13 14">
    <name type="scientific">Cucumis melo var. makuwa</name>
    <name type="common">Oriental melon</name>
    <dbReference type="NCBI Taxonomy" id="1194695"/>
    <lineage>
        <taxon>Eukaryota</taxon>
        <taxon>Viridiplantae</taxon>
        <taxon>Streptophyta</taxon>
        <taxon>Embryophyta</taxon>
        <taxon>Tracheophyta</taxon>
        <taxon>Spermatophyta</taxon>
        <taxon>Magnoliopsida</taxon>
        <taxon>eudicotyledons</taxon>
        <taxon>Gunneridae</taxon>
        <taxon>Pentapetalae</taxon>
        <taxon>rosids</taxon>
        <taxon>fabids</taxon>
        <taxon>Cucurbitales</taxon>
        <taxon>Cucurbitaceae</taxon>
        <taxon>Benincaseae</taxon>
        <taxon>Cucumis</taxon>
    </lineage>
</organism>
<dbReference type="InterPro" id="IPR023214">
    <property type="entry name" value="HAD_sf"/>
</dbReference>
<dbReference type="InterPro" id="IPR011948">
    <property type="entry name" value="Dullard_phosphatase"/>
</dbReference>
<evidence type="ECO:0000256" key="10">
    <source>
        <dbReference type="SAM" id="MobiDB-lite"/>
    </source>
</evidence>
<evidence type="ECO:0000259" key="11">
    <source>
        <dbReference type="PROSITE" id="PS50815"/>
    </source>
</evidence>
<feature type="compositionally biased region" description="Basic and acidic residues" evidence="10">
    <location>
        <begin position="979"/>
        <end position="992"/>
    </location>
</feature>
<dbReference type="PANTHER" id="PTHR48225:SF7">
    <property type="entry name" value="MEIOSIS-SPECIFIC PROTEIN HOP1"/>
    <property type="match status" value="1"/>
</dbReference>
<dbReference type="InterPro" id="IPR051294">
    <property type="entry name" value="HORMA_MeioticProgression"/>
</dbReference>
<dbReference type="STRING" id="1194695.A0A5A7V0D0"/>
<evidence type="ECO:0000256" key="9">
    <source>
        <dbReference type="ARBA" id="ARBA00038355"/>
    </source>
</evidence>
<dbReference type="CDD" id="cd07521">
    <property type="entry name" value="HAD_FCP1-like"/>
    <property type="match status" value="1"/>
</dbReference>
<evidence type="ECO:0000259" key="12">
    <source>
        <dbReference type="PROSITE" id="PS50969"/>
    </source>
</evidence>
<feature type="region of interest" description="Disordered" evidence="10">
    <location>
        <begin position="929"/>
        <end position="1016"/>
    </location>
</feature>
<dbReference type="GO" id="GO:0000228">
    <property type="term" value="C:nuclear chromosome"/>
    <property type="evidence" value="ECO:0007669"/>
    <property type="project" value="UniProtKB-ARBA"/>
</dbReference>
<evidence type="ECO:0000256" key="6">
    <source>
        <dbReference type="ARBA" id="ARBA00023242"/>
    </source>
</evidence>
<keyword evidence="3" id="KW-0158">Chromosome</keyword>
<dbReference type="GO" id="GO:0007129">
    <property type="term" value="P:homologous chromosome pairing at meiosis"/>
    <property type="evidence" value="ECO:0007669"/>
    <property type="project" value="UniProtKB-ARBA"/>
</dbReference>
<keyword evidence="4" id="KW-0378">Hydrolase</keyword>
<dbReference type="AlphaFoldDB" id="A0A5A7V0D0"/>
<dbReference type="FunFam" id="3.40.50.1000:FF:000015">
    <property type="entry name" value="CTD small phosphatase-like protein 2"/>
    <property type="match status" value="1"/>
</dbReference>
<evidence type="ECO:0000256" key="3">
    <source>
        <dbReference type="ARBA" id="ARBA00022454"/>
    </source>
</evidence>
<dbReference type="FunFam" id="3.30.900.10:FF:000009">
    <property type="entry name" value="Meiosis-specific protein ASY2"/>
    <property type="match status" value="1"/>
</dbReference>
<dbReference type="InterPro" id="IPR036570">
    <property type="entry name" value="HORMA_dom_sf"/>
</dbReference>
<comment type="similarity">
    <text evidence="9">Belongs to the CTDSPL2 family.</text>
</comment>
<accession>A0A5A7V0D0</accession>
<dbReference type="SMART" id="SM00577">
    <property type="entry name" value="CPDc"/>
    <property type="match status" value="1"/>
</dbReference>
<keyword evidence="5" id="KW-0904">Protein phosphatase</keyword>
<dbReference type="Pfam" id="PF02301">
    <property type="entry name" value="HORMA"/>
    <property type="match status" value="1"/>
</dbReference>
<evidence type="ECO:0000256" key="8">
    <source>
        <dbReference type="ARBA" id="ARBA00037324"/>
    </source>
</evidence>
<feature type="compositionally biased region" description="Basic and acidic residues" evidence="10">
    <location>
        <begin position="690"/>
        <end position="705"/>
    </location>
</feature>
<feature type="domain" description="HORMA" evidence="11">
    <location>
        <begin position="422"/>
        <end position="640"/>
    </location>
</feature>
<dbReference type="InterPro" id="IPR004274">
    <property type="entry name" value="FCP1_dom"/>
</dbReference>
<dbReference type="Proteomes" id="UP000321393">
    <property type="component" value="Unassembled WGS sequence"/>
</dbReference>
<reference evidence="13 14" key="1">
    <citation type="submission" date="2019-08" db="EMBL/GenBank/DDBJ databases">
        <title>Draft genome sequences of two oriental melons (Cucumis melo L. var makuwa).</title>
        <authorList>
            <person name="Kwon S.-Y."/>
        </authorList>
    </citation>
    <scope>NUCLEOTIDE SEQUENCE [LARGE SCALE GENOMIC DNA]</scope>
    <source>
        <strain evidence="14">cv. SW 3</strain>
        <tissue evidence="13">Leaf</tissue>
    </source>
</reference>
<feature type="compositionally biased region" description="Acidic residues" evidence="10">
    <location>
        <begin position="706"/>
        <end position="718"/>
    </location>
</feature>
<proteinExistence type="inferred from homology"/>
<protein>
    <submittedName>
        <fullName evidence="13">CTD small phosphatase-like protein 2</fullName>
    </submittedName>
</protein>
<feature type="domain" description="FCP1 homology" evidence="12">
    <location>
        <begin position="244"/>
        <end position="403"/>
    </location>
</feature>
<comment type="function">
    <text evidence="8">Probable phosphatase.</text>
</comment>
<comment type="caution">
    <text evidence="13">The sequence shown here is derived from an EMBL/GenBank/DDBJ whole genome shotgun (WGS) entry which is preliminary data.</text>
</comment>
<dbReference type="Pfam" id="PF03031">
    <property type="entry name" value="NIF"/>
    <property type="match status" value="1"/>
</dbReference>
<sequence>MQTKKKSHGRNTGRELVSPKVLRSQRKYSETLQVVEKNISELITSSARKRTVGCFPSKKNEEDVLTDLNIKYDFLRNETSGACLDHDATDGATLGFKAYDDGIDNCASETIFSPSFHVPAHDGGEAHNGVEFIKFFQGEDQVFHSDTKLNNSEYIVHGDQDKNYNLGDAGLSSEVSAIYLAMKNSKLECVDEHAHDTMAAEVHVQDDEYEEIDDFDPYFFIKNLPALSAVVPTYRPMLLPKQTRSCPPTTLVLDLDETLVHSTLEPCVDADFTFPVNFNLQEHTVYVRCRPYLRDFMEAVARHFEIIIFTASQSIYAEQLLNVLDPKRKIFRHRVFRESCVFVDGNYLKDLSVLGRDLARVIIVDNSPQAFGFQVDNGIPIESWFDDRSDKELLLLLPFLETLVGVEDVVAQKLKEAEITEQDSLLLTRNLLRIAIFNISYIRGLFPEKYFNDKSVPALEMKIKKLMPMDAESRRLIDWMEKGMPSVYDALQRKYLKKLLFCVCEAVEGPMIEEYAFSFSYSSSDSQEVSMNVTRTGNKKLGGTFKCNSTAEITPNQMRSSACKMVRTLVQLMRTLDKMPDERTILMKLLYYDDVTPVDYEPPFFRSCTEEEGHHPWTKSPLRMEVGNVNSKHFVLALKVKSVLDPCEDENDDNDEIEVSLGADSEQRNGFSETDSEVDPSPEGDYIVAPREKLEQPEQDNTSKVDEDDTQDPEEDEQQLARVKDWINSYQYDKLEITDVLSNFPDISVTNKSFDWITEIMGKLVNEGVLTKTGRDSYNINRQKAFDYEFDLVKEEHDGPIDKVGINTTAHDLLYVKALYHTLQMSYVTVAKLQNKLEGEASLSKVRKLIDQMIRDGFVEAKGSRRLGKRVIHSDLAEKKLKEVKKILNYEDMEIDSYGPYEKSNNKMDSNHKDMSTCGILRSIGSDLTRMRVTSDTNQHASKSKDLGNTPTSTPVPAASRESFVPGNDNIRVNGSANHLDEMDLEKSTQDKRSRKTSTVKDPILQYIKRQKSQDQ</sequence>
<dbReference type="SUPFAM" id="SSF56784">
    <property type="entry name" value="HAD-like"/>
    <property type="match status" value="1"/>
</dbReference>
<feature type="compositionally biased region" description="Polar residues" evidence="10">
    <location>
        <begin position="932"/>
        <end position="955"/>
    </location>
</feature>
<gene>
    <name evidence="13" type="ORF">E6C27_scaffold501G001430</name>
</gene>
<dbReference type="OrthoDB" id="1928087at2759"/>
<keyword evidence="6" id="KW-0539">Nucleus</keyword>
<dbReference type="PROSITE" id="PS50815">
    <property type="entry name" value="HORMA"/>
    <property type="match status" value="1"/>
</dbReference>
<comment type="subcellular location">
    <subcellularLocation>
        <location evidence="2">Chromosome</location>
    </subcellularLocation>
    <subcellularLocation>
        <location evidence="1">Nucleus</location>
    </subcellularLocation>
</comment>
<dbReference type="InterPro" id="IPR036412">
    <property type="entry name" value="HAD-like_sf"/>
</dbReference>
<dbReference type="NCBIfam" id="TIGR02251">
    <property type="entry name" value="HIF-SF_euk"/>
    <property type="match status" value="1"/>
</dbReference>
<evidence type="ECO:0000256" key="2">
    <source>
        <dbReference type="ARBA" id="ARBA00004286"/>
    </source>
</evidence>
<dbReference type="InterPro" id="IPR003511">
    <property type="entry name" value="HORMA_dom"/>
</dbReference>
<dbReference type="SUPFAM" id="SSF56019">
    <property type="entry name" value="The spindle assembly checkpoint protein mad2"/>
    <property type="match status" value="1"/>
</dbReference>